<sequence length="73" mass="8387">MKVLFLFLTVGICEVLPVGGSRLKAIDWIEEHLNCTSFSVSCKLIVTKYKSIPNMSMWIHENLYCIVLNNILR</sequence>
<protein>
    <submittedName>
        <fullName evidence="2">Uncharacterized protein</fullName>
    </submittedName>
</protein>
<keyword evidence="3" id="KW-1185">Reference proteome</keyword>
<feature type="signal peptide" evidence="1">
    <location>
        <begin position="1"/>
        <end position="20"/>
    </location>
</feature>
<organism evidence="2 3">
    <name type="scientific">Strigamia maritima</name>
    <name type="common">European centipede</name>
    <name type="synonym">Geophilus maritimus</name>
    <dbReference type="NCBI Taxonomy" id="126957"/>
    <lineage>
        <taxon>Eukaryota</taxon>
        <taxon>Metazoa</taxon>
        <taxon>Ecdysozoa</taxon>
        <taxon>Arthropoda</taxon>
        <taxon>Myriapoda</taxon>
        <taxon>Chilopoda</taxon>
        <taxon>Pleurostigmophora</taxon>
        <taxon>Geophilomorpha</taxon>
        <taxon>Linotaeniidae</taxon>
        <taxon>Strigamia</taxon>
    </lineage>
</organism>
<dbReference type="Proteomes" id="UP000014500">
    <property type="component" value="Unassembled WGS sequence"/>
</dbReference>
<dbReference type="EMBL" id="JH431264">
    <property type="status" value="NOT_ANNOTATED_CDS"/>
    <property type="molecule type" value="Genomic_DNA"/>
</dbReference>
<reference evidence="2" key="2">
    <citation type="submission" date="2015-02" db="UniProtKB">
        <authorList>
            <consortium name="EnsemblMetazoa"/>
        </authorList>
    </citation>
    <scope>IDENTIFICATION</scope>
</reference>
<dbReference type="EnsemblMetazoa" id="SMAR015265-RA">
    <property type="protein sequence ID" value="SMAR015265-PA"/>
    <property type="gene ID" value="SMAR015265"/>
</dbReference>
<reference evidence="3" key="1">
    <citation type="submission" date="2011-05" db="EMBL/GenBank/DDBJ databases">
        <authorList>
            <person name="Richards S.R."/>
            <person name="Qu J."/>
            <person name="Jiang H."/>
            <person name="Jhangiani S.N."/>
            <person name="Agravi P."/>
            <person name="Goodspeed R."/>
            <person name="Gross S."/>
            <person name="Mandapat C."/>
            <person name="Jackson L."/>
            <person name="Mathew T."/>
            <person name="Pu L."/>
            <person name="Thornton R."/>
            <person name="Saada N."/>
            <person name="Wilczek-Boney K.B."/>
            <person name="Lee S."/>
            <person name="Kovar C."/>
            <person name="Wu Y."/>
            <person name="Scherer S.E."/>
            <person name="Worley K.C."/>
            <person name="Muzny D.M."/>
            <person name="Gibbs R."/>
        </authorList>
    </citation>
    <scope>NUCLEOTIDE SEQUENCE</scope>
    <source>
        <strain evidence="3">Brora</strain>
    </source>
</reference>
<accession>T1JN36</accession>
<feature type="chain" id="PRO_5004579812" evidence="1">
    <location>
        <begin position="21"/>
        <end position="73"/>
    </location>
</feature>
<evidence type="ECO:0000313" key="2">
    <source>
        <dbReference type="EnsemblMetazoa" id="SMAR015265-PA"/>
    </source>
</evidence>
<dbReference type="HOGENOM" id="CLU_2707940_0_0_1"/>
<evidence type="ECO:0000313" key="3">
    <source>
        <dbReference type="Proteomes" id="UP000014500"/>
    </source>
</evidence>
<proteinExistence type="predicted"/>
<name>T1JN36_STRMM</name>
<keyword evidence="1" id="KW-0732">Signal</keyword>
<evidence type="ECO:0000256" key="1">
    <source>
        <dbReference type="SAM" id="SignalP"/>
    </source>
</evidence>
<dbReference type="AlphaFoldDB" id="T1JN36"/>